<reference evidence="1 2" key="1">
    <citation type="journal article" date="2019" name="G3 (Bethesda)">
        <title>Sequencing of a Wild Apple (Malus baccata) Genome Unravels the Differences Between Cultivated and Wild Apple Species Regarding Disease Resistance and Cold Tolerance.</title>
        <authorList>
            <person name="Chen X."/>
        </authorList>
    </citation>
    <scope>NUCLEOTIDE SEQUENCE [LARGE SCALE GENOMIC DNA]</scope>
    <source>
        <strain evidence="2">cv. Shandingzi</strain>
        <tissue evidence="1">Leaves</tissue>
    </source>
</reference>
<evidence type="ECO:0000313" key="2">
    <source>
        <dbReference type="Proteomes" id="UP000315295"/>
    </source>
</evidence>
<comment type="caution">
    <text evidence="1">The sequence shown here is derived from an EMBL/GenBank/DDBJ whole genome shotgun (WGS) entry which is preliminary data.</text>
</comment>
<name>A0A540M4D0_MALBA</name>
<sequence length="85" mass="9023">MGSSSAFLTNPLTSSFLSGPSELTAPIQFRPACPTTSTGLRSTSLTKINGLRLKDKCWSSFVVCKAVCVKPQTTIEGLNIAEDIT</sequence>
<accession>A0A540M4D0</accession>
<dbReference type="AlphaFoldDB" id="A0A540M4D0"/>
<organism evidence="1 2">
    <name type="scientific">Malus baccata</name>
    <name type="common">Siberian crab apple</name>
    <name type="synonym">Pyrus baccata</name>
    <dbReference type="NCBI Taxonomy" id="106549"/>
    <lineage>
        <taxon>Eukaryota</taxon>
        <taxon>Viridiplantae</taxon>
        <taxon>Streptophyta</taxon>
        <taxon>Embryophyta</taxon>
        <taxon>Tracheophyta</taxon>
        <taxon>Spermatophyta</taxon>
        <taxon>Magnoliopsida</taxon>
        <taxon>eudicotyledons</taxon>
        <taxon>Gunneridae</taxon>
        <taxon>Pentapetalae</taxon>
        <taxon>rosids</taxon>
        <taxon>fabids</taxon>
        <taxon>Rosales</taxon>
        <taxon>Rosaceae</taxon>
        <taxon>Amygdaloideae</taxon>
        <taxon>Maleae</taxon>
        <taxon>Malus</taxon>
    </lineage>
</organism>
<proteinExistence type="predicted"/>
<keyword evidence="2" id="KW-1185">Reference proteome</keyword>
<evidence type="ECO:0000313" key="1">
    <source>
        <dbReference type="EMBL" id="TQD93585.1"/>
    </source>
</evidence>
<dbReference type="Proteomes" id="UP000315295">
    <property type="component" value="Unassembled WGS sequence"/>
</dbReference>
<dbReference type="EMBL" id="VIEB01000363">
    <property type="protein sequence ID" value="TQD93585.1"/>
    <property type="molecule type" value="Genomic_DNA"/>
</dbReference>
<protein>
    <submittedName>
        <fullName evidence="1">Uncharacterized protein</fullName>
    </submittedName>
</protein>
<gene>
    <name evidence="1" type="ORF">C1H46_020793</name>
</gene>